<accession>A0ABS9WHL3</accession>
<evidence type="ECO:0000313" key="10">
    <source>
        <dbReference type="Proteomes" id="UP001430755"/>
    </source>
</evidence>
<dbReference type="Pfam" id="PF00939">
    <property type="entry name" value="Na_sulph_symp"/>
    <property type="match status" value="1"/>
</dbReference>
<evidence type="ECO:0000256" key="2">
    <source>
        <dbReference type="ARBA" id="ARBA00006772"/>
    </source>
</evidence>
<comment type="similarity">
    <text evidence="2">Belongs to the SLC13A/DASS transporter (TC 2.A.47) family. NADC subfamily.</text>
</comment>
<dbReference type="PANTHER" id="PTHR10283:SF82">
    <property type="entry name" value="SOLUTE CARRIER FAMILY 13 MEMBER 2"/>
    <property type="match status" value="1"/>
</dbReference>
<feature type="transmembrane region" description="Helical" evidence="8">
    <location>
        <begin position="90"/>
        <end position="112"/>
    </location>
</feature>
<feature type="transmembrane region" description="Helical" evidence="8">
    <location>
        <begin position="226"/>
        <end position="249"/>
    </location>
</feature>
<organism evidence="9 10">
    <name type="scientific">Adlercreutzia faecimuris</name>
    <dbReference type="NCBI Taxonomy" id="2897341"/>
    <lineage>
        <taxon>Bacteria</taxon>
        <taxon>Bacillati</taxon>
        <taxon>Actinomycetota</taxon>
        <taxon>Coriobacteriia</taxon>
        <taxon>Eggerthellales</taxon>
        <taxon>Eggerthellaceae</taxon>
        <taxon>Adlercreutzia</taxon>
    </lineage>
</organism>
<evidence type="ECO:0000256" key="3">
    <source>
        <dbReference type="ARBA" id="ARBA00020150"/>
    </source>
</evidence>
<evidence type="ECO:0000256" key="5">
    <source>
        <dbReference type="ARBA" id="ARBA00022989"/>
    </source>
</evidence>
<dbReference type="RefSeq" id="WP_242165563.1">
    <property type="nucleotide sequence ID" value="NZ_JAJMLW010000003.1"/>
</dbReference>
<dbReference type="EMBL" id="JAJMLW010000003">
    <property type="protein sequence ID" value="MCI2242368.1"/>
    <property type="molecule type" value="Genomic_DNA"/>
</dbReference>
<comment type="caution">
    <text evidence="9">The sequence shown here is derived from an EMBL/GenBank/DDBJ whole genome shotgun (WGS) entry which is preliminary data.</text>
</comment>
<feature type="transmembrane region" description="Helical" evidence="8">
    <location>
        <begin position="21"/>
        <end position="45"/>
    </location>
</feature>
<comment type="subcellular location">
    <subcellularLocation>
        <location evidence="1">Membrane</location>
        <topology evidence="1">Multi-pass membrane protein</topology>
    </subcellularLocation>
</comment>
<feature type="transmembrane region" description="Helical" evidence="8">
    <location>
        <begin position="412"/>
        <end position="431"/>
    </location>
</feature>
<sequence>MVERILQPVAAGAARLRPRSILFMALAAAIVAAAAWAPATAGLAFEGRMVLAILAAGILLWVTESMPLPATALLILVLMPVTGVCSFEAAYANAMGSTVFFLMGTFAFTVALDATTVPTRIAARVLAWSGTSSPKMLLGFMAATAFLSFFMSDVAACGVFISVGKRLLERSGAERGRSALGKAMMIAIPWASYAGGLAVMTGNGCNVVTVGLFAELFGVQMTFIEWSMLGVPFCLAMLLVAWAVIVGVFRPEAIGQPSIDATRAEAAALGPLAGPEKATMGIIAAAMVAWIASSWVPALNTAMIAIVAVVLLSLPGGSTLEFKELVSRMNWGVLVMIMCILSVAHFVVATGAGDWMVGAIMAVMPDGWKTPFLVLLALSAVGAVTHNVVPVGPAVAGILAYPFGVLAGDFGISLYCMLMVVAWQASLAYVLPLDCVPILTYSTGYYSMADMARVGWIPTVVLTALTATLLPALCALFGFA</sequence>
<feature type="transmembrane region" description="Helical" evidence="8">
    <location>
        <begin position="136"/>
        <end position="163"/>
    </location>
</feature>
<evidence type="ECO:0000256" key="7">
    <source>
        <dbReference type="ARBA" id="ARBA00031174"/>
    </source>
</evidence>
<dbReference type="Proteomes" id="UP001430755">
    <property type="component" value="Unassembled WGS sequence"/>
</dbReference>
<feature type="transmembrane region" description="Helical" evidence="8">
    <location>
        <begin position="278"/>
        <end position="296"/>
    </location>
</feature>
<feature type="transmembrane region" description="Helical" evidence="8">
    <location>
        <begin position="332"/>
        <end position="352"/>
    </location>
</feature>
<keyword evidence="10" id="KW-1185">Reference proteome</keyword>
<protein>
    <recommendedName>
        <fullName evidence="3">Sodium-dependent dicarboxylate transporter SdcS</fullName>
    </recommendedName>
    <alternativeName>
        <fullName evidence="7">Na(+)/dicarboxylate symporter</fullName>
    </alternativeName>
</protein>
<proteinExistence type="inferred from homology"/>
<dbReference type="InterPro" id="IPR001898">
    <property type="entry name" value="SLC13A/DASS"/>
</dbReference>
<keyword evidence="5 8" id="KW-1133">Transmembrane helix</keyword>
<feature type="transmembrane region" description="Helical" evidence="8">
    <location>
        <begin position="302"/>
        <end position="320"/>
    </location>
</feature>
<feature type="transmembrane region" description="Helical" evidence="8">
    <location>
        <begin position="372"/>
        <end position="400"/>
    </location>
</feature>
<evidence type="ECO:0000256" key="4">
    <source>
        <dbReference type="ARBA" id="ARBA00022692"/>
    </source>
</evidence>
<gene>
    <name evidence="9" type="ORF">LPT13_08400</name>
</gene>
<feature type="transmembrane region" description="Helical" evidence="8">
    <location>
        <begin position="184"/>
        <end position="214"/>
    </location>
</feature>
<keyword evidence="6 8" id="KW-0472">Membrane</keyword>
<reference evidence="9" key="1">
    <citation type="submission" date="2021-11" db="EMBL/GenBank/DDBJ databases">
        <title>A Novel Adlercreutzia Species, isolated from a Allomyrina dichotoma larva feces.</title>
        <authorList>
            <person name="Suh M.K."/>
        </authorList>
    </citation>
    <scope>NUCLEOTIDE SEQUENCE</scope>
    <source>
        <strain evidence="9">JBNU-10</strain>
    </source>
</reference>
<keyword evidence="4 8" id="KW-0812">Transmembrane</keyword>
<name>A0ABS9WHL3_9ACTN</name>
<dbReference type="PANTHER" id="PTHR10283">
    <property type="entry name" value="SOLUTE CARRIER FAMILY 13 MEMBER"/>
    <property type="match status" value="1"/>
</dbReference>
<feature type="transmembrane region" description="Helical" evidence="8">
    <location>
        <begin position="456"/>
        <end position="479"/>
    </location>
</feature>
<evidence type="ECO:0000313" key="9">
    <source>
        <dbReference type="EMBL" id="MCI2242368.1"/>
    </source>
</evidence>
<evidence type="ECO:0000256" key="6">
    <source>
        <dbReference type="ARBA" id="ARBA00023136"/>
    </source>
</evidence>
<evidence type="ECO:0000256" key="8">
    <source>
        <dbReference type="SAM" id="Phobius"/>
    </source>
</evidence>
<evidence type="ECO:0000256" key="1">
    <source>
        <dbReference type="ARBA" id="ARBA00004141"/>
    </source>
</evidence>